<dbReference type="PANTHER" id="PTHR24198">
    <property type="entry name" value="ANKYRIN REPEAT AND PROTEIN KINASE DOMAIN-CONTAINING PROTEIN"/>
    <property type="match status" value="1"/>
</dbReference>
<evidence type="ECO:0000256" key="2">
    <source>
        <dbReference type="ARBA" id="ARBA00023043"/>
    </source>
</evidence>
<dbReference type="AlphaFoldDB" id="A0A8S4NTN7"/>
<name>A0A8S4NTN7_OWEFU</name>
<dbReference type="Pfam" id="PF00023">
    <property type="entry name" value="Ank"/>
    <property type="match status" value="1"/>
</dbReference>
<proteinExistence type="predicted"/>
<dbReference type="SMART" id="SM00248">
    <property type="entry name" value="ANK"/>
    <property type="match status" value="5"/>
</dbReference>
<dbReference type="SMART" id="SM00969">
    <property type="entry name" value="SOCS_box"/>
    <property type="match status" value="1"/>
</dbReference>
<dbReference type="PANTHER" id="PTHR24198:SF165">
    <property type="entry name" value="ANKYRIN REPEAT-CONTAINING PROTEIN-RELATED"/>
    <property type="match status" value="1"/>
</dbReference>
<gene>
    <name evidence="5" type="ORF">OFUS_LOCUS10329</name>
</gene>
<dbReference type="PROSITE" id="PS50297">
    <property type="entry name" value="ANK_REP_REGION"/>
    <property type="match status" value="3"/>
</dbReference>
<feature type="repeat" description="ANK" evidence="3">
    <location>
        <begin position="61"/>
        <end position="89"/>
    </location>
</feature>
<feature type="domain" description="SOCS box" evidence="4">
    <location>
        <begin position="340"/>
        <end position="391"/>
    </location>
</feature>
<keyword evidence="1" id="KW-0677">Repeat</keyword>
<feature type="repeat" description="ANK" evidence="3">
    <location>
        <begin position="154"/>
        <end position="186"/>
    </location>
</feature>
<dbReference type="InterPro" id="IPR002110">
    <property type="entry name" value="Ankyrin_rpt"/>
</dbReference>
<dbReference type="Gene3D" id="1.25.40.20">
    <property type="entry name" value="Ankyrin repeat-containing domain"/>
    <property type="match status" value="3"/>
</dbReference>
<evidence type="ECO:0000313" key="5">
    <source>
        <dbReference type="EMBL" id="CAH1784076.1"/>
    </source>
</evidence>
<protein>
    <recommendedName>
        <fullName evidence="4">SOCS box domain-containing protein</fullName>
    </recommendedName>
</protein>
<comment type="caution">
    <text evidence="5">The sequence shown here is derived from an EMBL/GenBank/DDBJ whole genome shotgun (WGS) entry which is preliminary data.</text>
</comment>
<dbReference type="Proteomes" id="UP000749559">
    <property type="component" value="Unassembled WGS sequence"/>
</dbReference>
<keyword evidence="2 3" id="KW-0040">ANK repeat</keyword>
<dbReference type="InterPro" id="IPR036770">
    <property type="entry name" value="Ankyrin_rpt-contain_sf"/>
</dbReference>
<keyword evidence="6" id="KW-1185">Reference proteome</keyword>
<dbReference type="PROSITE" id="PS50088">
    <property type="entry name" value="ANK_REPEAT"/>
    <property type="match status" value="4"/>
</dbReference>
<feature type="repeat" description="ANK" evidence="3">
    <location>
        <begin position="257"/>
        <end position="289"/>
    </location>
</feature>
<dbReference type="SUPFAM" id="SSF48403">
    <property type="entry name" value="Ankyrin repeat"/>
    <property type="match status" value="1"/>
</dbReference>
<dbReference type="OrthoDB" id="194358at2759"/>
<dbReference type="Pfam" id="PF12796">
    <property type="entry name" value="Ank_2"/>
    <property type="match status" value="2"/>
</dbReference>
<dbReference type="SUPFAM" id="SSF158235">
    <property type="entry name" value="SOCS box-like"/>
    <property type="match status" value="1"/>
</dbReference>
<dbReference type="InterPro" id="IPR036036">
    <property type="entry name" value="SOCS_box-like_dom_sf"/>
</dbReference>
<accession>A0A8S4NTN7</accession>
<evidence type="ECO:0000313" key="6">
    <source>
        <dbReference type="Proteomes" id="UP000749559"/>
    </source>
</evidence>
<evidence type="ECO:0000256" key="1">
    <source>
        <dbReference type="ARBA" id="ARBA00022737"/>
    </source>
</evidence>
<dbReference type="GO" id="GO:0035556">
    <property type="term" value="P:intracellular signal transduction"/>
    <property type="evidence" value="ECO:0007669"/>
    <property type="project" value="InterPro"/>
</dbReference>
<dbReference type="PROSITE" id="PS50225">
    <property type="entry name" value="SOCS"/>
    <property type="match status" value="1"/>
</dbReference>
<dbReference type="EMBL" id="CAIIXF020000005">
    <property type="protein sequence ID" value="CAH1784076.1"/>
    <property type="molecule type" value="Genomic_DNA"/>
</dbReference>
<dbReference type="InterPro" id="IPR001496">
    <property type="entry name" value="SOCS_box"/>
</dbReference>
<organism evidence="5 6">
    <name type="scientific">Owenia fusiformis</name>
    <name type="common">Polychaete worm</name>
    <dbReference type="NCBI Taxonomy" id="6347"/>
    <lineage>
        <taxon>Eukaryota</taxon>
        <taxon>Metazoa</taxon>
        <taxon>Spiralia</taxon>
        <taxon>Lophotrochozoa</taxon>
        <taxon>Annelida</taxon>
        <taxon>Polychaeta</taxon>
        <taxon>Sedentaria</taxon>
        <taxon>Canalipalpata</taxon>
        <taxon>Sabellida</taxon>
        <taxon>Oweniida</taxon>
        <taxon>Oweniidae</taxon>
        <taxon>Owenia</taxon>
    </lineage>
</organism>
<sequence length="401" mass="44993">MEFVQEDVALEFHDKIVRNDFEACELLLRDGFKPDEPMRFTTRSVTCINRELVSRELIALPLHVSCIYRRPEIVLLLLRHGADPNGVDKLGRCPLQLTLSYWPRLMYFDPIPSSFTKEEIEYQTYLKVQHGKSKTILEALCTSGANVNAAFNHRGSTALHHSVQYNVLPAIPILLQYGVNLEASDDNGMTPVLTAAKLGRFRAMETLVHLGADINAKDSRGNTLVHYTTSADSSSQSEWVEFLLAQPDCKVNVQNVDGNTPLHFSCMSGRESAIFMLINAGATIEATNNQGQTPLFLCLLKDVTSCSNAIEKLLNESRQVNIIDHNGNIPGPLTLDVNKKLKEILVDASTFPNSLQNLCRWAVRQSVRNNHRELAEAYNNLNLPVAIENFVLFNTKLFERL</sequence>
<feature type="repeat" description="ANK" evidence="3">
    <location>
        <begin position="187"/>
        <end position="219"/>
    </location>
</feature>
<reference evidence="5" key="1">
    <citation type="submission" date="2022-03" db="EMBL/GenBank/DDBJ databases">
        <authorList>
            <person name="Martin C."/>
        </authorList>
    </citation>
    <scope>NUCLEOTIDE SEQUENCE</scope>
</reference>
<evidence type="ECO:0000256" key="3">
    <source>
        <dbReference type="PROSITE-ProRule" id="PRU00023"/>
    </source>
</evidence>
<dbReference type="Pfam" id="PF07525">
    <property type="entry name" value="SOCS_box"/>
    <property type="match status" value="1"/>
</dbReference>
<evidence type="ECO:0000259" key="4">
    <source>
        <dbReference type="PROSITE" id="PS50225"/>
    </source>
</evidence>